<evidence type="ECO:0000256" key="1">
    <source>
        <dbReference type="SAM" id="MobiDB-lite"/>
    </source>
</evidence>
<dbReference type="Pfam" id="PF20415">
    <property type="entry name" value="DUF6699"/>
    <property type="match status" value="1"/>
</dbReference>
<dbReference type="AlphaFoldDB" id="A0A8H6ME00"/>
<name>A0A8H6ME00_9AGAR</name>
<dbReference type="EMBL" id="JACGCI010000012">
    <property type="protein sequence ID" value="KAF6760532.1"/>
    <property type="molecule type" value="Genomic_DNA"/>
</dbReference>
<evidence type="ECO:0000313" key="3">
    <source>
        <dbReference type="EMBL" id="KAF6760532.1"/>
    </source>
</evidence>
<reference evidence="3 4" key="1">
    <citation type="submission" date="2020-07" db="EMBL/GenBank/DDBJ databases">
        <title>Comparative genomics of pyrophilous fungi reveals a link between fire events and developmental genes.</title>
        <authorList>
            <consortium name="DOE Joint Genome Institute"/>
            <person name="Steindorff A.S."/>
            <person name="Carver A."/>
            <person name="Calhoun S."/>
            <person name="Stillman K."/>
            <person name="Liu H."/>
            <person name="Lipzen A."/>
            <person name="Pangilinan J."/>
            <person name="Labutti K."/>
            <person name="Bruns T.D."/>
            <person name="Grigoriev I.V."/>
        </authorList>
    </citation>
    <scope>NUCLEOTIDE SEQUENCE [LARGE SCALE GENOMIC DNA]</scope>
    <source>
        <strain evidence="3 4">CBS 144469</strain>
    </source>
</reference>
<gene>
    <name evidence="3" type="ORF">DFP72DRAFT_75032</name>
</gene>
<dbReference type="Proteomes" id="UP000521943">
    <property type="component" value="Unassembled WGS sequence"/>
</dbReference>
<feature type="domain" description="DUF6699" evidence="2">
    <location>
        <begin position="202"/>
        <end position="333"/>
    </location>
</feature>
<evidence type="ECO:0000259" key="2">
    <source>
        <dbReference type="Pfam" id="PF20415"/>
    </source>
</evidence>
<accession>A0A8H6ME00</accession>
<proteinExistence type="predicted"/>
<keyword evidence="4" id="KW-1185">Reference proteome</keyword>
<feature type="region of interest" description="Disordered" evidence="1">
    <location>
        <begin position="88"/>
        <end position="114"/>
    </location>
</feature>
<sequence>MSQPYVYVPEANFYQTAYYQNGQSPYGSPFVPNVNLQGASPYSNPASLPPSPHHGYSHLPPGGLLFPTMTGGADPLWDSGYRRPRQNSWHGVNPTGLLSPGGPNPGHFRSNSFGQSDAPFFPNQAYYGQPPPATAPINTNWSPNSHSPWFNRFLSLGRHEAESQMHIHPWLNGEAFRNDFIFNLSIPTFAPMRIVGPRGETALLAPDELGQVATYPHLHKLTITCDKLPQFPIELVFNPMDPAYAMRGTAILPPILVGDILATIHRELHKGITQYDWGGLSSKEELEVSRAYVRRCRSSGPQAEMALRSAGVKKVDFLLKDVMFKGLVRSGDGLEHLKMITGPA</sequence>
<dbReference type="InterPro" id="IPR046522">
    <property type="entry name" value="DUF6699"/>
</dbReference>
<comment type="caution">
    <text evidence="3">The sequence shown here is derived from an EMBL/GenBank/DDBJ whole genome shotgun (WGS) entry which is preliminary data.</text>
</comment>
<organism evidence="3 4">
    <name type="scientific">Ephemerocybe angulata</name>
    <dbReference type="NCBI Taxonomy" id="980116"/>
    <lineage>
        <taxon>Eukaryota</taxon>
        <taxon>Fungi</taxon>
        <taxon>Dikarya</taxon>
        <taxon>Basidiomycota</taxon>
        <taxon>Agaricomycotina</taxon>
        <taxon>Agaricomycetes</taxon>
        <taxon>Agaricomycetidae</taxon>
        <taxon>Agaricales</taxon>
        <taxon>Agaricineae</taxon>
        <taxon>Psathyrellaceae</taxon>
        <taxon>Ephemerocybe</taxon>
    </lineage>
</organism>
<evidence type="ECO:0000313" key="4">
    <source>
        <dbReference type="Proteomes" id="UP000521943"/>
    </source>
</evidence>
<protein>
    <recommendedName>
        <fullName evidence="2">DUF6699 domain-containing protein</fullName>
    </recommendedName>
</protein>
<dbReference type="OrthoDB" id="3251728at2759"/>